<feature type="domain" description="Major facilitator superfamily (MFS) profile" evidence="6">
    <location>
        <begin position="1"/>
        <end position="141"/>
    </location>
</feature>
<dbReference type="Gene3D" id="1.20.1250.20">
    <property type="entry name" value="MFS general substrate transporter like domains"/>
    <property type="match status" value="1"/>
</dbReference>
<dbReference type="PROSITE" id="PS00217">
    <property type="entry name" value="SUGAR_TRANSPORT_2"/>
    <property type="match status" value="1"/>
</dbReference>
<accession>A0A7X6R788</accession>
<dbReference type="InterPro" id="IPR005829">
    <property type="entry name" value="Sugar_transporter_CS"/>
</dbReference>
<feature type="transmembrane region" description="Helical" evidence="5">
    <location>
        <begin position="42"/>
        <end position="61"/>
    </location>
</feature>
<keyword evidence="3 5" id="KW-1133">Transmembrane helix</keyword>
<dbReference type="GO" id="GO:0005886">
    <property type="term" value="C:plasma membrane"/>
    <property type="evidence" value="ECO:0007669"/>
    <property type="project" value="UniProtKB-SubCell"/>
</dbReference>
<evidence type="ECO:0000313" key="8">
    <source>
        <dbReference type="Proteomes" id="UP000540698"/>
    </source>
</evidence>
<organism evidence="7 8">
    <name type="scientific">Nocardia gamkensis</name>
    <dbReference type="NCBI Taxonomy" id="352869"/>
    <lineage>
        <taxon>Bacteria</taxon>
        <taxon>Bacillati</taxon>
        <taxon>Actinomycetota</taxon>
        <taxon>Actinomycetes</taxon>
        <taxon>Mycobacteriales</taxon>
        <taxon>Nocardiaceae</taxon>
        <taxon>Nocardia</taxon>
    </lineage>
</organism>
<comment type="caution">
    <text evidence="7">The sequence shown here is derived from an EMBL/GenBank/DDBJ whole genome shotgun (WGS) entry which is preliminary data.</text>
</comment>
<gene>
    <name evidence="7" type="ORF">HGB38_34905</name>
</gene>
<reference evidence="7 8" key="1">
    <citation type="submission" date="2020-04" db="EMBL/GenBank/DDBJ databases">
        <title>MicrobeNet Type strains.</title>
        <authorList>
            <person name="Nicholson A.C."/>
        </authorList>
    </citation>
    <scope>NUCLEOTIDE SEQUENCE [LARGE SCALE GENOMIC DNA]</scope>
    <source>
        <strain evidence="7 8">DSM 44956</strain>
    </source>
</reference>
<dbReference type="Pfam" id="PF07690">
    <property type="entry name" value="MFS_1"/>
    <property type="match status" value="1"/>
</dbReference>
<dbReference type="SUPFAM" id="SSF103473">
    <property type="entry name" value="MFS general substrate transporter"/>
    <property type="match status" value="1"/>
</dbReference>
<evidence type="ECO:0000256" key="4">
    <source>
        <dbReference type="ARBA" id="ARBA00023136"/>
    </source>
</evidence>
<evidence type="ECO:0000259" key="6">
    <source>
        <dbReference type="PROSITE" id="PS50850"/>
    </source>
</evidence>
<feature type="transmembrane region" description="Helical" evidence="5">
    <location>
        <begin position="67"/>
        <end position="86"/>
    </location>
</feature>
<dbReference type="PANTHER" id="PTHR23508:SF10">
    <property type="entry name" value="CARBOXYLIC ACID TRANSPORTER PROTEIN HOMOLOG"/>
    <property type="match status" value="1"/>
</dbReference>
<evidence type="ECO:0000313" key="7">
    <source>
        <dbReference type="EMBL" id="NKY31343.1"/>
    </source>
</evidence>
<protein>
    <submittedName>
        <fullName evidence="7">MFS transporter</fullName>
    </submittedName>
</protein>
<keyword evidence="4 5" id="KW-0472">Membrane</keyword>
<dbReference type="PANTHER" id="PTHR23508">
    <property type="entry name" value="CARBOXYLIC ACID TRANSPORTER PROTEIN HOMOLOG"/>
    <property type="match status" value="1"/>
</dbReference>
<evidence type="ECO:0000256" key="5">
    <source>
        <dbReference type="SAM" id="Phobius"/>
    </source>
</evidence>
<keyword evidence="2 5" id="KW-0812">Transmembrane</keyword>
<name>A0A7X6R788_9NOCA</name>
<dbReference type="AlphaFoldDB" id="A0A7X6R788"/>
<evidence type="ECO:0000256" key="1">
    <source>
        <dbReference type="ARBA" id="ARBA00004651"/>
    </source>
</evidence>
<feature type="transmembrane region" description="Helical" evidence="5">
    <location>
        <begin position="6"/>
        <end position="30"/>
    </location>
</feature>
<dbReference type="GO" id="GO:0046943">
    <property type="term" value="F:carboxylic acid transmembrane transporter activity"/>
    <property type="evidence" value="ECO:0007669"/>
    <property type="project" value="TreeGrafter"/>
</dbReference>
<evidence type="ECO:0000256" key="2">
    <source>
        <dbReference type="ARBA" id="ARBA00022692"/>
    </source>
</evidence>
<dbReference type="InterPro" id="IPR036259">
    <property type="entry name" value="MFS_trans_sf"/>
</dbReference>
<dbReference type="InterPro" id="IPR020846">
    <property type="entry name" value="MFS_dom"/>
</dbReference>
<dbReference type="Proteomes" id="UP000540698">
    <property type="component" value="Unassembled WGS sequence"/>
</dbReference>
<sequence>MPTFAAIILLQLIAGFGLGGVWAIVSTYVVESWPARERGRAVASVMSAFPVGGMLAALIAGTHSSDWRAMFFASGVGTIVPIALLWRFFPQSREWLDTVDARRATGAASVANTRQIVAALDCVGVVVSECVKAVRQRSSVW</sequence>
<comment type="subcellular location">
    <subcellularLocation>
        <location evidence="1">Cell membrane</location>
        <topology evidence="1">Multi-pass membrane protein</topology>
    </subcellularLocation>
</comment>
<dbReference type="InterPro" id="IPR011701">
    <property type="entry name" value="MFS"/>
</dbReference>
<dbReference type="EMBL" id="JAAXOS010000030">
    <property type="protein sequence ID" value="NKY31343.1"/>
    <property type="molecule type" value="Genomic_DNA"/>
</dbReference>
<dbReference type="PROSITE" id="PS50850">
    <property type="entry name" value="MFS"/>
    <property type="match status" value="1"/>
</dbReference>
<evidence type="ECO:0000256" key="3">
    <source>
        <dbReference type="ARBA" id="ARBA00022989"/>
    </source>
</evidence>
<proteinExistence type="predicted"/>
<keyword evidence="8" id="KW-1185">Reference proteome</keyword>